<evidence type="ECO:0000313" key="1">
    <source>
        <dbReference type="EMBL" id="KAK8216815.1"/>
    </source>
</evidence>
<keyword evidence="2" id="KW-1185">Reference proteome</keyword>
<gene>
    <name evidence="1" type="ORF">M8818_001778</name>
</gene>
<dbReference type="Proteomes" id="UP001320706">
    <property type="component" value="Unassembled WGS sequence"/>
</dbReference>
<proteinExistence type="predicted"/>
<organism evidence="1 2">
    <name type="scientific">Zalaria obscura</name>
    <dbReference type="NCBI Taxonomy" id="2024903"/>
    <lineage>
        <taxon>Eukaryota</taxon>
        <taxon>Fungi</taxon>
        <taxon>Dikarya</taxon>
        <taxon>Ascomycota</taxon>
        <taxon>Pezizomycotina</taxon>
        <taxon>Dothideomycetes</taxon>
        <taxon>Dothideomycetidae</taxon>
        <taxon>Dothideales</taxon>
        <taxon>Zalariaceae</taxon>
        <taxon>Zalaria</taxon>
    </lineage>
</organism>
<name>A0ACC3SNV6_9PEZI</name>
<sequence>MSNVVRSRHRGEEISPVPHRWRKTWGNPHDLPASWPLSLASKHTSSISGRSKSTVFAWVYIDALDGRIYHRTQKPEFPRRIYPIGSPRSLLSSLIVRARTIRLVESNPACAIIHLVRVVRHATYLSLKGHVPRKKLTLVASELIQAFHKAPFCITTDASLIILELRFGLAADLILRVENSD</sequence>
<comment type="caution">
    <text evidence="1">The sequence shown here is derived from an EMBL/GenBank/DDBJ whole genome shotgun (WGS) entry which is preliminary data.</text>
</comment>
<dbReference type="EMBL" id="JAMKPW020000007">
    <property type="protein sequence ID" value="KAK8216815.1"/>
    <property type="molecule type" value="Genomic_DNA"/>
</dbReference>
<accession>A0ACC3SNV6</accession>
<evidence type="ECO:0000313" key="2">
    <source>
        <dbReference type="Proteomes" id="UP001320706"/>
    </source>
</evidence>
<reference evidence="1" key="1">
    <citation type="submission" date="2024-02" db="EMBL/GenBank/DDBJ databases">
        <title>Metagenome Assembled Genome of Zalaria obscura JY119.</title>
        <authorList>
            <person name="Vighnesh L."/>
            <person name="Jagadeeshwari U."/>
            <person name="Venkata Ramana C."/>
            <person name="Sasikala C."/>
        </authorList>
    </citation>
    <scope>NUCLEOTIDE SEQUENCE</scope>
    <source>
        <strain evidence="1">JY119</strain>
    </source>
</reference>
<protein>
    <submittedName>
        <fullName evidence="1">Uncharacterized protein</fullName>
    </submittedName>
</protein>